<name>A0AAJ7L4A5_9ACAR</name>
<evidence type="ECO:0000313" key="3">
    <source>
        <dbReference type="RefSeq" id="XP_018495369.1"/>
    </source>
</evidence>
<dbReference type="RefSeq" id="XP_018495369.1">
    <property type="nucleotide sequence ID" value="XM_018639853.1"/>
</dbReference>
<keyword evidence="2" id="KW-1185">Reference proteome</keyword>
<dbReference type="InterPro" id="IPR052821">
    <property type="entry name" value="F-box_only_SRC"/>
</dbReference>
<dbReference type="PANTHER" id="PTHR46432:SF1">
    <property type="entry name" value="F-BOX ONLY PROTEIN 42"/>
    <property type="match status" value="1"/>
</dbReference>
<reference evidence="3" key="1">
    <citation type="submission" date="2025-08" db="UniProtKB">
        <authorList>
            <consortium name="RefSeq"/>
        </authorList>
    </citation>
    <scope>IDENTIFICATION</scope>
</reference>
<sequence>MSAVNIDELPLEIIEMVLSHLNVYRDYPNTLLVNENFRRATSNLIRRRTTESENQLMLDKAKFSKYRRFSDQQVPPPCAYHRAAVCDSKMLVVSNHVLWTFDLVARKWQRSALAPQSLFAEAVCTYGENVLIFLGASWDQDGDTDETENAVVLYNSKENTLRDVTNLTRAPCRFFVNPTVVGECAILVHYDPETSSAGQSDIFCLDLKTLTWTSESAVSRDQPSELDTMCQIKISENQILYIGATWHGEEVWLLQIGVFFKWKRISVIDEHFAPKKAEYLSKLVRVGENLAVTLAPSENRCGQNSCEVKHLSKKAMSLHMLCFKDLEFDRVRWLRPNTEGSIRGTLTGYSLLSTPFELLLFGGLREDSKGRKSETNSLYTTFLSAEDSPRGTSSPSPRETVPPTSRRE</sequence>
<dbReference type="Gene3D" id="2.120.10.80">
    <property type="entry name" value="Kelch-type beta propeller"/>
    <property type="match status" value="1"/>
</dbReference>
<dbReference type="Proteomes" id="UP000694867">
    <property type="component" value="Unplaced"/>
</dbReference>
<gene>
    <name evidence="3" type="primary">LOC108864363</name>
</gene>
<accession>A0AAJ7L4A5</accession>
<feature type="region of interest" description="Disordered" evidence="1">
    <location>
        <begin position="368"/>
        <end position="408"/>
    </location>
</feature>
<dbReference type="PANTHER" id="PTHR46432">
    <property type="entry name" value="F-BOX ONLY PROTEIN 42"/>
    <property type="match status" value="1"/>
</dbReference>
<dbReference type="KEGG" id="goe:108864363"/>
<dbReference type="GO" id="GO:0019005">
    <property type="term" value="C:SCF ubiquitin ligase complex"/>
    <property type="evidence" value="ECO:0007669"/>
    <property type="project" value="TreeGrafter"/>
</dbReference>
<evidence type="ECO:0000256" key="1">
    <source>
        <dbReference type="SAM" id="MobiDB-lite"/>
    </source>
</evidence>
<organism evidence="2 3">
    <name type="scientific">Galendromus occidentalis</name>
    <name type="common">western predatory mite</name>
    <dbReference type="NCBI Taxonomy" id="34638"/>
    <lineage>
        <taxon>Eukaryota</taxon>
        <taxon>Metazoa</taxon>
        <taxon>Ecdysozoa</taxon>
        <taxon>Arthropoda</taxon>
        <taxon>Chelicerata</taxon>
        <taxon>Arachnida</taxon>
        <taxon>Acari</taxon>
        <taxon>Parasitiformes</taxon>
        <taxon>Mesostigmata</taxon>
        <taxon>Gamasina</taxon>
        <taxon>Phytoseioidea</taxon>
        <taxon>Phytoseiidae</taxon>
        <taxon>Typhlodrominae</taxon>
        <taxon>Galendromus</taxon>
    </lineage>
</organism>
<protein>
    <submittedName>
        <fullName evidence="3">Uncharacterized protein LOC108864363</fullName>
    </submittedName>
</protein>
<dbReference type="AlphaFoldDB" id="A0AAJ7L4A5"/>
<proteinExistence type="predicted"/>
<evidence type="ECO:0000313" key="2">
    <source>
        <dbReference type="Proteomes" id="UP000694867"/>
    </source>
</evidence>
<dbReference type="InterPro" id="IPR015915">
    <property type="entry name" value="Kelch-typ_b-propeller"/>
</dbReference>
<dbReference type="GeneID" id="108864363"/>
<dbReference type="GO" id="GO:1990756">
    <property type="term" value="F:ubiquitin-like ligase-substrate adaptor activity"/>
    <property type="evidence" value="ECO:0007669"/>
    <property type="project" value="TreeGrafter"/>
</dbReference>
<dbReference type="SUPFAM" id="SSF117281">
    <property type="entry name" value="Kelch motif"/>
    <property type="match status" value="1"/>
</dbReference>